<reference evidence="2 3" key="1">
    <citation type="submission" date="2006-10" db="EMBL/GenBank/DDBJ databases">
        <authorList>
            <person name="Fleischmann R.D."/>
            <person name="Dodson R.J."/>
            <person name="Haft D.H."/>
            <person name="Merkel J.S."/>
            <person name="Nelson W.C."/>
            <person name="Fraser C.M."/>
        </authorList>
    </citation>
    <scope>NUCLEOTIDE SEQUENCE [LARGE SCALE GENOMIC DNA]</scope>
    <source>
        <strain evidence="2 3">104</strain>
    </source>
</reference>
<sequence length="148" mass="16617">MRRHVQEMLDKTPVGTAPMDRIMVAVDAHLRHELELSDYATASIRNSGQIPERLRARQLKEEAAYGRIWHKLLTDAVADGVINPELDVRLARLLVLGSLNWAAEWWNPRRGSIDAVVANAQLLIRQGLSAPKAPSPRKRVAKSTTRTK</sequence>
<evidence type="ECO:0000259" key="1">
    <source>
        <dbReference type="Pfam" id="PF17932"/>
    </source>
</evidence>
<dbReference type="AlphaFoldDB" id="A0A0H3A0P7"/>
<organism evidence="2 3">
    <name type="scientific">Mycobacterium avium (strain 104)</name>
    <dbReference type="NCBI Taxonomy" id="243243"/>
    <lineage>
        <taxon>Bacteria</taxon>
        <taxon>Bacillati</taxon>
        <taxon>Actinomycetota</taxon>
        <taxon>Actinomycetes</taxon>
        <taxon>Mycobacteriales</taxon>
        <taxon>Mycobacteriaceae</taxon>
        <taxon>Mycobacterium</taxon>
        <taxon>Mycobacterium avium complex (MAC)</taxon>
    </lineage>
</organism>
<dbReference type="Gene3D" id="1.10.357.10">
    <property type="entry name" value="Tetracycline Repressor, domain 2"/>
    <property type="match status" value="1"/>
</dbReference>
<feature type="domain" description="HTH-type transcriptional repressor KstR2 C-terminal" evidence="1">
    <location>
        <begin position="17"/>
        <end position="109"/>
    </location>
</feature>
<dbReference type="EMBL" id="CP000479">
    <property type="protein sequence ID" value="ABK67573.1"/>
    <property type="molecule type" value="Genomic_DNA"/>
</dbReference>
<dbReference type="Proteomes" id="UP000001574">
    <property type="component" value="Chromosome"/>
</dbReference>
<dbReference type="Pfam" id="PF17932">
    <property type="entry name" value="TetR_C_24"/>
    <property type="match status" value="1"/>
</dbReference>
<accession>A0A0H3A0P7</accession>
<dbReference type="HOGENOM" id="CLU_069356_12_4_11"/>
<gene>
    <name evidence="2" type="ordered locus">MAV_5091</name>
</gene>
<dbReference type="InterPro" id="IPR036271">
    <property type="entry name" value="Tet_transcr_reg_TetR-rel_C_sf"/>
</dbReference>
<protein>
    <submittedName>
        <fullName evidence="2">TetR family protein transcriptional regulator, putative</fullName>
    </submittedName>
</protein>
<evidence type="ECO:0000313" key="3">
    <source>
        <dbReference type="Proteomes" id="UP000001574"/>
    </source>
</evidence>
<dbReference type="InterPro" id="IPR041490">
    <property type="entry name" value="KstR2_TetR_C"/>
</dbReference>
<proteinExistence type="predicted"/>
<name>A0A0H3A0P7_MYCA1</name>
<dbReference type="SUPFAM" id="SSF48498">
    <property type="entry name" value="Tetracyclin repressor-like, C-terminal domain"/>
    <property type="match status" value="1"/>
</dbReference>
<dbReference type="KEGG" id="mav:MAV_5091"/>
<evidence type="ECO:0000313" key="2">
    <source>
        <dbReference type="EMBL" id="ABK67573.1"/>
    </source>
</evidence>